<protein>
    <submittedName>
        <fullName evidence="3">Integral membrane protein</fullName>
    </submittedName>
</protein>
<dbReference type="Pfam" id="PF13829">
    <property type="entry name" value="DUF4191"/>
    <property type="match status" value="1"/>
</dbReference>
<evidence type="ECO:0000313" key="4">
    <source>
        <dbReference type="Proteomes" id="UP000000851"/>
    </source>
</evidence>
<dbReference type="InterPro" id="IPR025445">
    <property type="entry name" value="DUF4191"/>
</dbReference>
<dbReference type="eggNOG" id="ENOG5031K3Y">
    <property type="taxonomic scope" value="Bacteria"/>
</dbReference>
<dbReference type="RefSeq" id="WP_015795962.1">
    <property type="nucleotide sequence ID" value="NC_013131.1"/>
</dbReference>
<dbReference type="KEGG" id="cai:Caci_7408"/>
<accession>C7Q9R5</accession>
<keyword evidence="2" id="KW-0812">Transmembrane</keyword>
<feature type="transmembrane region" description="Helical" evidence="2">
    <location>
        <begin position="39"/>
        <end position="59"/>
    </location>
</feature>
<dbReference type="STRING" id="479433.Caci_7408"/>
<dbReference type="Proteomes" id="UP000000851">
    <property type="component" value="Chromosome"/>
</dbReference>
<keyword evidence="4" id="KW-1185">Reference proteome</keyword>
<gene>
    <name evidence="3" type="ordered locus">Caci_7408</name>
</gene>
<proteinExistence type="predicted"/>
<evidence type="ECO:0000313" key="3">
    <source>
        <dbReference type="EMBL" id="ACU76234.1"/>
    </source>
</evidence>
<dbReference type="HOGENOM" id="CLU_089257_0_0_11"/>
<keyword evidence="2" id="KW-1133">Transmembrane helix</keyword>
<dbReference type="OrthoDB" id="8479889at2"/>
<dbReference type="AlphaFoldDB" id="C7Q9R5"/>
<organism evidence="3 4">
    <name type="scientific">Catenulispora acidiphila (strain DSM 44928 / JCM 14897 / NBRC 102108 / NRRL B-24433 / ID139908)</name>
    <dbReference type="NCBI Taxonomy" id="479433"/>
    <lineage>
        <taxon>Bacteria</taxon>
        <taxon>Bacillati</taxon>
        <taxon>Actinomycetota</taxon>
        <taxon>Actinomycetes</taxon>
        <taxon>Catenulisporales</taxon>
        <taxon>Catenulisporaceae</taxon>
        <taxon>Catenulispora</taxon>
    </lineage>
</organism>
<dbReference type="EMBL" id="CP001700">
    <property type="protein sequence ID" value="ACU76234.1"/>
    <property type="molecule type" value="Genomic_DNA"/>
</dbReference>
<dbReference type="InParanoid" id="C7Q9R5"/>
<sequence length="242" mass="26390">MARDTTTKTPAGGDAPKKKGRLTQIREVYGMTRKEDPKLPLVLAAWALGALVVFVALGVLLGSPLFYGIFGIPVAVLAAMIVFGRRAQRAAYSSIKDQAGAAASVLDTLRRGWDVTPGVRFNRQQDMIHRVLGRPGIILVGEGNPNRLKALFTEERRHLTRLFGPDVPLVAQDIVAGDEEGMVPLGRLNKTVMRLKPATGKGYLRPAQVQEYQNRLKAVGPNMPIPKGPMPRNGKMPRGQVR</sequence>
<feature type="transmembrane region" description="Helical" evidence="2">
    <location>
        <begin position="65"/>
        <end position="84"/>
    </location>
</feature>
<evidence type="ECO:0000256" key="1">
    <source>
        <dbReference type="SAM" id="MobiDB-lite"/>
    </source>
</evidence>
<reference evidence="3 4" key="1">
    <citation type="journal article" date="2009" name="Stand. Genomic Sci.">
        <title>Complete genome sequence of Catenulispora acidiphila type strain (ID 139908).</title>
        <authorList>
            <person name="Copeland A."/>
            <person name="Lapidus A."/>
            <person name="Glavina Del Rio T."/>
            <person name="Nolan M."/>
            <person name="Lucas S."/>
            <person name="Chen F."/>
            <person name="Tice H."/>
            <person name="Cheng J.F."/>
            <person name="Bruce D."/>
            <person name="Goodwin L."/>
            <person name="Pitluck S."/>
            <person name="Mikhailova N."/>
            <person name="Pati A."/>
            <person name="Ivanova N."/>
            <person name="Mavromatis K."/>
            <person name="Chen A."/>
            <person name="Palaniappan K."/>
            <person name="Chain P."/>
            <person name="Land M."/>
            <person name="Hauser L."/>
            <person name="Chang Y.J."/>
            <person name="Jeffries C.D."/>
            <person name="Chertkov O."/>
            <person name="Brettin T."/>
            <person name="Detter J.C."/>
            <person name="Han C."/>
            <person name="Ali Z."/>
            <person name="Tindall B.J."/>
            <person name="Goker M."/>
            <person name="Bristow J."/>
            <person name="Eisen J.A."/>
            <person name="Markowitz V."/>
            <person name="Hugenholtz P."/>
            <person name="Kyrpides N.C."/>
            <person name="Klenk H.P."/>
        </authorList>
    </citation>
    <scope>NUCLEOTIDE SEQUENCE [LARGE SCALE GENOMIC DNA]</scope>
    <source>
        <strain evidence="4">DSM 44928 / JCM 14897 / NBRC 102108 / NRRL B-24433 / ID139908</strain>
    </source>
</reference>
<feature type="region of interest" description="Disordered" evidence="1">
    <location>
        <begin position="219"/>
        <end position="242"/>
    </location>
</feature>
<keyword evidence="2" id="KW-0472">Membrane</keyword>
<evidence type="ECO:0000256" key="2">
    <source>
        <dbReference type="SAM" id="Phobius"/>
    </source>
</evidence>
<name>C7Q9R5_CATAD</name>